<gene>
    <name evidence="5" type="ORF">SAMN06295885_3513</name>
</gene>
<keyword evidence="6" id="KW-1185">Reference proteome</keyword>
<feature type="domain" description="Stress-response A/B barrel" evidence="4">
    <location>
        <begin position="350"/>
        <end position="442"/>
    </location>
</feature>
<dbReference type="SUPFAM" id="SSF54909">
    <property type="entry name" value="Dimeric alpha+beta barrel"/>
    <property type="match status" value="1"/>
</dbReference>
<keyword evidence="3" id="KW-0520">NAD</keyword>
<proteinExistence type="inferred from homology"/>
<dbReference type="InterPro" id="IPR000683">
    <property type="entry name" value="Gfo/Idh/MocA-like_OxRdtase_N"/>
</dbReference>
<dbReference type="RefSeq" id="WP_208857008.1">
    <property type="nucleotide sequence ID" value="NZ_FXBM01000004.1"/>
</dbReference>
<evidence type="ECO:0000256" key="3">
    <source>
        <dbReference type="ARBA" id="ARBA00023027"/>
    </source>
</evidence>
<keyword evidence="2" id="KW-0560">Oxidoreductase</keyword>
<dbReference type="SUPFAM" id="SSF55347">
    <property type="entry name" value="Glyceraldehyde-3-phosphate dehydrogenase-like, C-terminal domain"/>
    <property type="match status" value="1"/>
</dbReference>
<evidence type="ECO:0000313" key="6">
    <source>
        <dbReference type="Proteomes" id="UP000193711"/>
    </source>
</evidence>
<dbReference type="Pfam" id="PF01408">
    <property type="entry name" value="GFO_IDH_MocA"/>
    <property type="match status" value="1"/>
</dbReference>
<dbReference type="PANTHER" id="PTHR22604">
    <property type="entry name" value="OXIDOREDUCTASES"/>
    <property type="match status" value="1"/>
</dbReference>
<evidence type="ECO:0000256" key="2">
    <source>
        <dbReference type="ARBA" id="ARBA00023002"/>
    </source>
</evidence>
<comment type="similarity">
    <text evidence="1">Belongs to the Gfo/Idh/MocA family.</text>
</comment>
<organism evidence="5 6">
    <name type="scientific">Rathayibacter oskolensis</name>
    <dbReference type="NCBI Taxonomy" id="1891671"/>
    <lineage>
        <taxon>Bacteria</taxon>
        <taxon>Bacillati</taxon>
        <taxon>Actinomycetota</taxon>
        <taxon>Actinomycetes</taxon>
        <taxon>Micrococcales</taxon>
        <taxon>Microbacteriaceae</taxon>
        <taxon>Rathayibacter</taxon>
    </lineage>
</organism>
<dbReference type="Proteomes" id="UP000193711">
    <property type="component" value="Unassembled WGS sequence"/>
</dbReference>
<dbReference type="PROSITE" id="PS51502">
    <property type="entry name" value="S_R_A_B_BARREL"/>
    <property type="match status" value="1"/>
</dbReference>
<dbReference type="InterPro" id="IPR011008">
    <property type="entry name" value="Dimeric_a/b-barrel"/>
</dbReference>
<dbReference type="GO" id="GO:0016491">
    <property type="term" value="F:oxidoreductase activity"/>
    <property type="evidence" value="ECO:0007669"/>
    <property type="project" value="UniProtKB-KW"/>
</dbReference>
<dbReference type="InterPro" id="IPR050984">
    <property type="entry name" value="Gfo/Idh/MocA_domain"/>
</dbReference>
<dbReference type="SMART" id="SM00886">
    <property type="entry name" value="Dabb"/>
    <property type="match status" value="1"/>
</dbReference>
<dbReference type="PANTHER" id="PTHR22604:SF105">
    <property type="entry name" value="TRANS-1,2-DIHYDROBENZENE-1,2-DIOL DEHYDROGENASE"/>
    <property type="match status" value="1"/>
</dbReference>
<dbReference type="GO" id="GO:0000166">
    <property type="term" value="F:nucleotide binding"/>
    <property type="evidence" value="ECO:0007669"/>
    <property type="project" value="InterPro"/>
</dbReference>
<dbReference type="EMBL" id="FXBM01000004">
    <property type="protein sequence ID" value="SMH50373.1"/>
    <property type="molecule type" value="Genomic_DNA"/>
</dbReference>
<dbReference type="Gene3D" id="3.30.360.10">
    <property type="entry name" value="Dihydrodipicolinate Reductase, domain 2"/>
    <property type="match status" value="1"/>
</dbReference>
<evidence type="ECO:0000313" key="5">
    <source>
        <dbReference type="EMBL" id="SMH50373.1"/>
    </source>
</evidence>
<dbReference type="Pfam" id="PF07876">
    <property type="entry name" value="Dabb"/>
    <property type="match status" value="1"/>
</dbReference>
<dbReference type="InterPro" id="IPR055170">
    <property type="entry name" value="GFO_IDH_MocA-like_dom"/>
</dbReference>
<dbReference type="InterPro" id="IPR013097">
    <property type="entry name" value="Dabb"/>
</dbReference>
<dbReference type="STRING" id="1891671.SAMN06295885_3513"/>
<dbReference type="Gene3D" id="3.40.50.720">
    <property type="entry name" value="NAD(P)-binding Rossmann-like Domain"/>
    <property type="match status" value="1"/>
</dbReference>
<evidence type="ECO:0000259" key="4">
    <source>
        <dbReference type="PROSITE" id="PS51502"/>
    </source>
</evidence>
<accession>A0A1X7PHS7</accession>
<protein>
    <submittedName>
        <fullName evidence="5">Predicted dehydrogenase</fullName>
    </submittedName>
</protein>
<dbReference type="Gene3D" id="3.30.70.100">
    <property type="match status" value="1"/>
</dbReference>
<dbReference type="InterPro" id="IPR036291">
    <property type="entry name" value="NAD(P)-bd_dom_sf"/>
</dbReference>
<dbReference type="AlphaFoldDB" id="A0A1X7PHS7"/>
<evidence type="ECO:0000256" key="1">
    <source>
        <dbReference type="ARBA" id="ARBA00010928"/>
    </source>
</evidence>
<reference evidence="6" key="1">
    <citation type="submission" date="2017-04" db="EMBL/GenBank/DDBJ databases">
        <authorList>
            <person name="Varghese N."/>
            <person name="Submissions S."/>
        </authorList>
    </citation>
    <scope>NUCLEOTIDE SEQUENCE [LARGE SCALE GENOMIC DNA]</scope>
    <source>
        <strain evidence="6">VKM Ac-2121</strain>
    </source>
</reference>
<dbReference type="SUPFAM" id="SSF51735">
    <property type="entry name" value="NAD(P)-binding Rossmann-fold domains"/>
    <property type="match status" value="1"/>
</dbReference>
<sequence length="448" mass="47716">MAVTLPAPRTIDPASVPVLRWGIIGTGIADQFVAALHVRSTQRAVAVTARDAEKTRAFAEKHGIPTVHDSVEALVADPEVDVVYVSTPHPLHRSQALAAIAAGKHVLVEKPIAMSAEEAREITEAGRAAGVLVMEAMWARYLPQADIIRQVVESGVLGELRLVRADFGFSIPFDPDGRLWNAELGGGALLDAGVYPISFASSVIGAPSRVSASGATHPETGVDARADLLLRTEAGPQALVSTSLETSLPVEAMILGSEGRLSVHSPFFGPSGLTLTVGSLSSAQESETWVDDGPWPYGNLAFQATAFASYVAQGLLESPLHPHHEVVSVMATIDEARRQIAAQTRSASAVQHTVAFSLVHAAGSAEEAEFLSSARRTLSAIPGVTDFVVNRQVSPKSALTWQFSMVFADREAFAAYDAHPDHVEFVQSRWLSEVAEFQENDFEVLPPA</sequence>
<dbReference type="Pfam" id="PF22725">
    <property type="entry name" value="GFO_IDH_MocA_C3"/>
    <property type="match status" value="1"/>
</dbReference>
<name>A0A1X7PHS7_9MICO</name>